<accession>A0A6H5H829</accession>
<dbReference type="AlphaFoldDB" id="A0A6H5H829"/>
<feature type="compositionally biased region" description="Gly residues" evidence="1">
    <location>
        <begin position="1"/>
        <end position="15"/>
    </location>
</feature>
<keyword evidence="3" id="KW-1185">Reference proteome</keyword>
<protein>
    <submittedName>
        <fullName evidence="2">Uncharacterized protein</fullName>
    </submittedName>
</protein>
<organism evidence="2 3">
    <name type="scientific">Nesidiocoris tenuis</name>
    <dbReference type="NCBI Taxonomy" id="355587"/>
    <lineage>
        <taxon>Eukaryota</taxon>
        <taxon>Metazoa</taxon>
        <taxon>Ecdysozoa</taxon>
        <taxon>Arthropoda</taxon>
        <taxon>Hexapoda</taxon>
        <taxon>Insecta</taxon>
        <taxon>Pterygota</taxon>
        <taxon>Neoptera</taxon>
        <taxon>Paraneoptera</taxon>
        <taxon>Hemiptera</taxon>
        <taxon>Heteroptera</taxon>
        <taxon>Panheteroptera</taxon>
        <taxon>Cimicomorpha</taxon>
        <taxon>Miridae</taxon>
        <taxon>Dicyphina</taxon>
        <taxon>Nesidiocoris</taxon>
    </lineage>
</organism>
<dbReference type="EMBL" id="CADCXU010025516">
    <property type="protein sequence ID" value="CAB0012534.1"/>
    <property type="molecule type" value="Genomic_DNA"/>
</dbReference>
<sequence>MKRGGGVRGSEGGGAKRMKAKTKTRRTDRTMRRCCGLIRVAESRIVNRGDPEGGAIRECGGRGSAARAGRPR</sequence>
<evidence type="ECO:0000313" key="3">
    <source>
        <dbReference type="Proteomes" id="UP000479000"/>
    </source>
</evidence>
<feature type="region of interest" description="Disordered" evidence="1">
    <location>
        <begin position="48"/>
        <end position="72"/>
    </location>
</feature>
<name>A0A6H5H829_9HEMI</name>
<dbReference type="Proteomes" id="UP000479000">
    <property type="component" value="Unassembled WGS sequence"/>
</dbReference>
<evidence type="ECO:0000313" key="2">
    <source>
        <dbReference type="EMBL" id="CAB0012534.1"/>
    </source>
</evidence>
<gene>
    <name evidence="2" type="ORF">NTEN_LOCUS17259</name>
</gene>
<proteinExistence type="predicted"/>
<reference evidence="2 3" key="1">
    <citation type="submission" date="2020-02" db="EMBL/GenBank/DDBJ databases">
        <authorList>
            <person name="Ferguson B K."/>
        </authorList>
    </citation>
    <scope>NUCLEOTIDE SEQUENCE [LARGE SCALE GENOMIC DNA]</scope>
</reference>
<feature type="region of interest" description="Disordered" evidence="1">
    <location>
        <begin position="1"/>
        <end position="32"/>
    </location>
</feature>
<evidence type="ECO:0000256" key="1">
    <source>
        <dbReference type="SAM" id="MobiDB-lite"/>
    </source>
</evidence>
<feature type="non-terminal residue" evidence="2">
    <location>
        <position position="72"/>
    </location>
</feature>